<proteinExistence type="predicted"/>
<sequence length="283" mass="30473">MNTTGHIERDNLVLFAMQLLSAEENAIAVAHIAGCPECRRELAEVQGDLAVYAHSVEMQAAPESARERLLKQVAHEKKVIPVETAAEPEPELPIRGFSGRGSLTEDDLPPRGFAGRVFPWLGWALAAGLAVTAGNFYMQRTALQGSIAEQKDQIAQLTTDAATAREVMETMTDRNALRVTLTKAQTAPVPQARATYIADKGLLIFQANNMEPLEPAKVYELWLIPANGSNPIPAGTFHPDEHGYASVMMPPLPKGVEAKAFGVTIENEGGSQTPTLPIIMVGA</sequence>
<organism evidence="10 11">
    <name type="scientific">Edaphobacter dinghuensis</name>
    <dbReference type="NCBI Taxonomy" id="1560005"/>
    <lineage>
        <taxon>Bacteria</taxon>
        <taxon>Pseudomonadati</taxon>
        <taxon>Acidobacteriota</taxon>
        <taxon>Terriglobia</taxon>
        <taxon>Terriglobales</taxon>
        <taxon>Acidobacteriaceae</taxon>
        <taxon>Edaphobacter</taxon>
    </lineage>
</organism>
<evidence type="ECO:0000256" key="4">
    <source>
        <dbReference type="ARBA" id="ARBA00022692"/>
    </source>
</evidence>
<dbReference type="GO" id="GO:0006417">
    <property type="term" value="P:regulation of translation"/>
    <property type="evidence" value="ECO:0007669"/>
    <property type="project" value="TreeGrafter"/>
</dbReference>
<evidence type="ECO:0000259" key="9">
    <source>
        <dbReference type="Pfam" id="PF10099"/>
    </source>
</evidence>
<dbReference type="Proteomes" id="UP000647241">
    <property type="component" value="Unassembled WGS sequence"/>
</dbReference>
<dbReference type="InterPro" id="IPR041916">
    <property type="entry name" value="Anti_sigma_zinc_sf"/>
</dbReference>
<evidence type="ECO:0000256" key="7">
    <source>
        <dbReference type="ARBA" id="ARBA00029829"/>
    </source>
</evidence>
<accession>A0A917HP53</accession>
<evidence type="ECO:0000256" key="8">
    <source>
        <dbReference type="ARBA" id="ARBA00030803"/>
    </source>
</evidence>
<feature type="domain" description="Anti-sigma K factor RskA C-terminal" evidence="9">
    <location>
        <begin position="124"/>
        <end position="277"/>
    </location>
</feature>
<comment type="caution">
    <text evidence="10">The sequence shown here is derived from an EMBL/GenBank/DDBJ whole genome shotgun (WGS) entry which is preliminary data.</text>
</comment>
<comment type="subcellular location">
    <subcellularLocation>
        <location evidence="2">Cell membrane</location>
    </subcellularLocation>
    <subcellularLocation>
        <location evidence="1">Membrane</location>
        <topology evidence="1">Single-pass membrane protein</topology>
    </subcellularLocation>
</comment>
<keyword evidence="4" id="KW-0812">Transmembrane</keyword>
<evidence type="ECO:0000256" key="3">
    <source>
        <dbReference type="ARBA" id="ARBA00022475"/>
    </source>
</evidence>
<dbReference type="AlphaFoldDB" id="A0A917HP53"/>
<name>A0A917HP53_9BACT</name>
<keyword evidence="3" id="KW-1003">Cell membrane</keyword>
<evidence type="ECO:0000256" key="1">
    <source>
        <dbReference type="ARBA" id="ARBA00004167"/>
    </source>
</evidence>
<evidence type="ECO:0000256" key="6">
    <source>
        <dbReference type="ARBA" id="ARBA00023136"/>
    </source>
</evidence>
<dbReference type="GO" id="GO:0016989">
    <property type="term" value="F:sigma factor antagonist activity"/>
    <property type="evidence" value="ECO:0007669"/>
    <property type="project" value="TreeGrafter"/>
</dbReference>
<dbReference type="Gene3D" id="1.10.10.1320">
    <property type="entry name" value="Anti-sigma factor, zinc-finger domain"/>
    <property type="match status" value="1"/>
</dbReference>
<dbReference type="EMBL" id="BMGT01000003">
    <property type="protein sequence ID" value="GGG84636.1"/>
    <property type="molecule type" value="Genomic_DNA"/>
</dbReference>
<protein>
    <recommendedName>
        <fullName evidence="8">Regulator of SigK</fullName>
    </recommendedName>
    <alternativeName>
        <fullName evidence="7">Sigma-K anti-sigma factor RskA</fullName>
    </alternativeName>
</protein>
<evidence type="ECO:0000313" key="11">
    <source>
        <dbReference type="Proteomes" id="UP000647241"/>
    </source>
</evidence>
<keyword evidence="6" id="KW-0472">Membrane</keyword>
<reference evidence="10" key="2">
    <citation type="submission" date="2020-09" db="EMBL/GenBank/DDBJ databases">
        <authorList>
            <person name="Sun Q."/>
            <person name="Zhou Y."/>
        </authorList>
    </citation>
    <scope>NUCLEOTIDE SEQUENCE</scope>
    <source>
        <strain evidence="10">CGMCC 1.12997</strain>
    </source>
</reference>
<keyword evidence="11" id="KW-1185">Reference proteome</keyword>
<reference evidence="10" key="1">
    <citation type="journal article" date="2014" name="Int. J. Syst. Evol. Microbiol.">
        <title>Complete genome sequence of Corynebacterium casei LMG S-19264T (=DSM 44701T), isolated from a smear-ripened cheese.</title>
        <authorList>
            <consortium name="US DOE Joint Genome Institute (JGI-PGF)"/>
            <person name="Walter F."/>
            <person name="Albersmeier A."/>
            <person name="Kalinowski J."/>
            <person name="Ruckert C."/>
        </authorList>
    </citation>
    <scope>NUCLEOTIDE SEQUENCE</scope>
    <source>
        <strain evidence="10">CGMCC 1.12997</strain>
    </source>
</reference>
<dbReference type="Pfam" id="PF10099">
    <property type="entry name" value="RskA_C"/>
    <property type="match status" value="1"/>
</dbReference>
<evidence type="ECO:0000256" key="2">
    <source>
        <dbReference type="ARBA" id="ARBA00004236"/>
    </source>
</evidence>
<dbReference type="PANTHER" id="PTHR37461">
    <property type="entry name" value="ANTI-SIGMA-K FACTOR RSKA"/>
    <property type="match status" value="1"/>
</dbReference>
<evidence type="ECO:0000313" key="10">
    <source>
        <dbReference type="EMBL" id="GGG84636.1"/>
    </source>
</evidence>
<dbReference type="GO" id="GO:0005886">
    <property type="term" value="C:plasma membrane"/>
    <property type="evidence" value="ECO:0007669"/>
    <property type="project" value="UniProtKB-SubCell"/>
</dbReference>
<dbReference type="InterPro" id="IPR051474">
    <property type="entry name" value="Anti-sigma-K/W_factor"/>
</dbReference>
<dbReference type="RefSeq" id="WP_188555025.1">
    <property type="nucleotide sequence ID" value="NZ_BMGT01000003.1"/>
</dbReference>
<keyword evidence="5" id="KW-1133">Transmembrane helix</keyword>
<dbReference type="InterPro" id="IPR018764">
    <property type="entry name" value="RskA_C"/>
</dbReference>
<gene>
    <name evidence="10" type="ORF">GCM10011585_30510</name>
</gene>
<evidence type="ECO:0000256" key="5">
    <source>
        <dbReference type="ARBA" id="ARBA00022989"/>
    </source>
</evidence>
<dbReference type="PANTHER" id="PTHR37461:SF1">
    <property type="entry name" value="ANTI-SIGMA-K FACTOR RSKA"/>
    <property type="match status" value="1"/>
</dbReference>